<keyword evidence="2" id="KW-0378">Hydrolase</keyword>
<sequence length="215" mass="23884">MALAKTKAPGDMPPALDGFEGIKRYWDKTNDKYAAKILPGEVYVTTEDEVITTVLGSCVSACVHDPIFKVGGMNHFMLPLSSGNGSWDSDGGLSTRYGNYAMELLINEILKHGGSRKNLEVKIFGGGKVLSKTMSSNVGERNIRFVEEYLHLEGLKLVAEDVGDIYPRKVLFHPYTGLVRVKKLRNMHNRTVAERETAYMKQIDQQPASGEIDLF</sequence>
<protein>
    <submittedName>
        <fullName evidence="3">Chemotaxis protein CheD</fullName>
    </submittedName>
</protein>
<dbReference type="EMBL" id="UOFU01000355">
    <property type="protein sequence ID" value="VAX03920.1"/>
    <property type="molecule type" value="Genomic_DNA"/>
</dbReference>
<evidence type="ECO:0000313" key="3">
    <source>
        <dbReference type="EMBL" id="VAX03920.1"/>
    </source>
</evidence>
<dbReference type="NCBIfam" id="NF010013">
    <property type="entry name" value="PRK13487.1"/>
    <property type="match status" value="1"/>
</dbReference>
<gene>
    <name evidence="3" type="ORF">MNBD_GAMMA20-77</name>
</gene>
<organism evidence="3">
    <name type="scientific">hydrothermal vent metagenome</name>
    <dbReference type="NCBI Taxonomy" id="652676"/>
    <lineage>
        <taxon>unclassified sequences</taxon>
        <taxon>metagenomes</taxon>
        <taxon>ecological metagenomes</taxon>
    </lineage>
</organism>
<dbReference type="InterPro" id="IPR038592">
    <property type="entry name" value="CheD-like_sf"/>
</dbReference>
<dbReference type="PANTHER" id="PTHR35147:SF2">
    <property type="entry name" value="CHEMORECEPTOR GLUTAMINE DEAMIDASE CHED-RELATED"/>
    <property type="match status" value="1"/>
</dbReference>
<dbReference type="SUPFAM" id="SSF64438">
    <property type="entry name" value="CNF1/YfiH-like putative cysteine hydrolases"/>
    <property type="match status" value="1"/>
</dbReference>
<dbReference type="InterPro" id="IPR005659">
    <property type="entry name" value="Chemorcpt_Glu_NH3ase_CheD"/>
</dbReference>
<evidence type="ECO:0000256" key="1">
    <source>
        <dbReference type="ARBA" id="ARBA00022500"/>
    </source>
</evidence>
<dbReference type="GO" id="GO:0006935">
    <property type="term" value="P:chemotaxis"/>
    <property type="evidence" value="ECO:0007669"/>
    <property type="project" value="UniProtKB-KW"/>
</dbReference>
<proteinExistence type="inferred from homology"/>
<evidence type="ECO:0000256" key="2">
    <source>
        <dbReference type="ARBA" id="ARBA00022801"/>
    </source>
</evidence>
<name>A0A3B1B0U0_9ZZZZ</name>
<dbReference type="Pfam" id="PF03975">
    <property type="entry name" value="CheD"/>
    <property type="match status" value="1"/>
</dbReference>
<dbReference type="Gene3D" id="3.30.1330.200">
    <property type="match status" value="1"/>
</dbReference>
<dbReference type="AlphaFoldDB" id="A0A3B1B0U0"/>
<dbReference type="HAMAP" id="MF_01440">
    <property type="entry name" value="CheD"/>
    <property type="match status" value="1"/>
</dbReference>
<accession>A0A3B1B0U0</accession>
<dbReference type="GO" id="GO:0050568">
    <property type="term" value="F:protein-glutamine glutaminase activity"/>
    <property type="evidence" value="ECO:0007669"/>
    <property type="project" value="InterPro"/>
</dbReference>
<dbReference type="InterPro" id="IPR011324">
    <property type="entry name" value="Cytotoxic_necrot_fac-like_cat"/>
</dbReference>
<dbReference type="CDD" id="cd16352">
    <property type="entry name" value="CheD"/>
    <property type="match status" value="1"/>
</dbReference>
<dbReference type="PANTHER" id="PTHR35147">
    <property type="entry name" value="CHEMORECEPTOR GLUTAMINE DEAMIDASE CHED-RELATED"/>
    <property type="match status" value="1"/>
</dbReference>
<keyword evidence="1" id="KW-0145">Chemotaxis</keyword>
<reference evidence="3" key="1">
    <citation type="submission" date="2018-06" db="EMBL/GenBank/DDBJ databases">
        <authorList>
            <person name="Zhirakovskaya E."/>
        </authorList>
    </citation>
    <scope>NUCLEOTIDE SEQUENCE</scope>
</reference>